<sequence>MKDGSLNHTLVDKNFSQWKFGPPGRDFLFFLQNNR</sequence>
<evidence type="ECO:0000313" key="2">
    <source>
        <dbReference type="Proteomes" id="UP000607653"/>
    </source>
</evidence>
<organism evidence="1 2">
    <name type="scientific">Nelumbo nucifera</name>
    <name type="common">Sacred lotus</name>
    <dbReference type="NCBI Taxonomy" id="4432"/>
    <lineage>
        <taxon>Eukaryota</taxon>
        <taxon>Viridiplantae</taxon>
        <taxon>Streptophyta</taxon>
        <taxon>Embryophyta</taxon>
        <taxon>Tracheophyta</taxon>
        <taxon>Spermatophyta</taxon>
        <taxon>Magnoliopsida</taxon>
        <taxon>Proteales</taxon>
        <taxon>Nelumbonaceae</taxon>
        <taxon>Nelumbo</taxon>
    </lineage>
</organism>
<dbReference type="Proteomes" id="UP000607653">
    <property type="component" value="Unassembled WGS sequence"/>
</dbReference>
<name>A0A822YNL6_NELNU</name>
<keyword evidence="2" id="KW-1185">Reference proteome</keyword>
<accession>A0A822YNL6</accession>
<proteinExistence type="predicted"/>
<dbReference type="EMBL" id="DUZY01000003">
    <property type="protein sequence ID" value="DAD30878.1"/>
    <property type="molecule type" value="Genomic_DNA"/>
</dbReference>
<evidence type="ECO:0000313" key="1">
    <source>
        <dbReference type="EMBL" id="DAD30878.1"/>
    </source>
</evidence>
<protein>
    <submittedName>
        <fullName evidence="1">Uncharacterized protein</fullName>
    </submittedName>
</protein>
<gene>
    <name evidence="1" type="ORF">HUJ06_009729</name>
</gene>
<comment type="caution">
    <text evidence="1">The sequence shown here is derived from an EMBL/GenBank/DDBJ whole genome shotgun (WGS) entry which is preliminary data.</text>
</comment>
<reference evidence="1 2" key="1">
    <citation type="journal article" date="2020" name="Mol. Biol. Evol.">
        <title>Distinct Expression and Methylation Patterns for Genes with Different Fates following a Single Whole-Genome Duplication in Flowering Plants.</title>
        <authorList>
            <person name="Shi T."/>
            <person name="Rahmani R.S."/>
            <person name="Gugger P.F."/>
            <person name="Wang M."/>
            <person name="Li H."/>
            <person name="Zhang Y."/>
            <person name="Li Z."/>
            <person name="Wang Q."/>
            <person name="Van de Peer Y."/>
            <person name="Marchal K."/>
            <person name="Chen J."/>
        </authorList>
    </citation>
    <scope>NUCLEOTIDE SEQUENCE [LARGE SCALE GENOMIC DNA]</scope>
    <source>
        <tissue evidence="1">Leaf</tissue>
    </source>
</reference>
<dbReference type="AlphaFoldDB" id="A0A822YNL6"/>